<accession>A0A3B0VXZ9</accession>
<protein>
    <submittedName>
        <fullName evidence="1">Uncharacterized protein</fullName>
    </submittedName>
</protein>
<reference evidence="1" key="1">
    <citation type="submission" date="2018-06" db="EMBL/GenBank/DDBJ databases">
        <authorList>
            <person name="Zhirakovskaya E."/>
        </authorList>
    </citation>
    <scope>NUCLEOTIDE SEQUENCE</scope>
</reference>
<evidence type="ECO:0000313" key="1">
    <source>
        <dbReference type="EMBL" id="VAW36254.1"/>
    </source>
</evidence>
<dbReference type="AlphaFoldDB" id="A0A3B0VXZ9"/>
<name>A0A3B0VXZ9_9ZZZZ</name>
<proteinExistence type="predicted"/>
<sequence length="40" mass="4512">MNFYNIKTMIVSVMVLGMLSNYARAMPEPENNMTGTNKVT</sequence>
<gene>
    <name evidence="1" type="ORF">MNBD_GAMMA01-68</name>
</gene>
<dbReference type="EMBL" id="UOEW01000136">
    <property type="protein sequence ID" value="VAW36254.1"/>
    <property type="molecule type" value="Genomic_DNA"/>
</dbReference>
<organism evidence="1">
    <name type="scientific">hydrothermal vent metagenome</name>
    <dbReference type="NCBI Taxonomy" id="652676"/>
    <lineage>
        <taxon>unclassified sequences</taxon>
        <taxon>metagenomes</taxon>
        <taxon>ecological metagenomes</taxon>
    </lineage>
</organism>